<keyword evidence="7" id="KW-0472">Membrane</keyword>
<dbReference type="EMBL" id="HG994592">
    <property type="protein sequence ID" value="CAF2828047.1"/>
    <property type="molecule type" value="Genomic_DNA"/>
</dbReference>
<protein>
    <submittedName>
        <fullName evidence="13">GRM3</fullName>
    </submittedName>
</protein>
<dbReference type="InterPro" id="IPR000337">
    <property type="entry name" value="GPCR_3"/>
</dbReference>
<dbReference type="Gene3D" id="3.40.50.2300">
    <property type="match status" value="2"/>
</dbReference>
<dbReference type="PRINTS" id="PR00248">
    <property type="entry name" value="GPCRMGR"/>
</dbReference>
<dbReference type="Pfam" id="PF07562">
    <property type="entry name" value="NCD3G"/>
    <property type="match status" value="1"/>
</dbReference>
<dbReference type="GO" id="GO:0005886">
    <property type="term" value="C:plasma membrane"/>
    <property type="evidence" value="ECO:0007669"/>
    <property type="project" value="UniProtKB-SubCell"/>
</dbReference>
<evidence type="ECO:0000256" key="1">
    <source>
        <dbReference type="ARBA" id="ARBA00004651"/>
    </source>
</evidence>
<name>A0A7R8H2Q1_LEPSM</name>
<dbReference type="InterPro" id="IPR050726">
    <property type="entry name" value="mGluR"/>
</dbReference>
<evidence type="ECO:0000256" key="7">
    <source>
        <dbReference type="ARBA" id="ARBA00023136"/>
    </source>
</evidence>
<evidence type="ECO:0000256" key="9">
    <source>
        <dbReference type="ARBA" id="ARBA00023180"/>
    </source>
</evidence>
<dbReference type="InterPro" id="IPR017978">
    <property type="entry name" value="GPCR_3_C"/>
</dbReference>
<accession>A0A7R8H2Q1</accession>
<organism evidence="13 14">
    <name type="scientific">Lepeophtheirus salmonis</name>
    <name type="common">Salmon louse</name>
    <name type="synonym">Caligus salmonis</name>
    <dbReference type="NCBI Taxonomy" id="72036"/>
    <lineage>
        <taxon>Eukaryota</taxon>
        <taxon>Metazoa</taxon>
        <taxon>Ecdysozoa</taxon>
        <taxon>Arthropoda</taxon>
        <taxon>Crustacea</taxon>
        <taxon>Multicrustacea</taxon>
        <taxon>Hexanauplia</taxon>
        <taxon>Copepoda</taxon>
        <taxon>Siphonostomatoida</taxon>
        <taxon>Caligidae</taxon>
        <taxon>Lepeophtheirus</taxon>
    </lineage>
</organism>
<dbReference type="InterPro" id="IPR017979">
    <property type="entry name" value="GPCR_3_CS"/>
</dbReference>
<gene>
    <name evidence="13" type="ORF">LSAA_4423</name>
</gene>
<dbReference type="FunFam" id="2.10.50.30:FF:000001">
    <property type="entry name" value="metabotropic glutamate receptor 1"/>
    <property type="match status" value="1"/>
</dbReference>
<feature type="domain" description="G-protein coupled receptors family 3 profile" evidence="12">
    <location>
        <begin position="540"/>
        <end position="773"/>
    </location>
</feature>
<dbReference type="Pfam" id="PF00003">
    <property type="entry name" value="7tm_3"/>
    <property type="match status" value="1"/>
</dbReference>
<evidence type="ECO:0000256" key="8">
    <source>
        <dbReference type="ARBA" id="ARBA00023170"/>
    </source>
</evidence>
<evidence type="ECO:0000256" key="6">
    <source>
        <dbReference type="ARBA" id="ARBA00023040"/>
    </source>
</evidence>
<sequence>MLYAVDTINNDDNLLKDIRIGVNILDTCGRDAYALNQSLEFIRTSLNSFDDVNRYECVMSGEMPRAKFNTTGPVLGVIGGSYSSVSIQVANLLRLFSIPQISPASTAKELSDKSRYEMFARTVPPDTFQAIALVDIVVKFNWSYVSTVASEGSYGESGMDVFRREASHRNICIAVAEKVPSSSDEKTFIEVVQNLLKKPNAKAIVLFTRAEDARGIVKAARKLLGTSLRRFYWLASDGWGKQAAVLDGIEDFAVGAITVELESKKLTGFDEYMNTLTPKTNIRNLWFKDYWEDMFNCRVKMDGIKRKHRRSGWVPKHKRNLPICDPKQRLLDLQGYEQDSKVQFVIDGVYAFAHALDKLKSDICPHWKGICPAMKAYKGGDFYKNYLLKVDFKDMVNSTVKFDDKGDGPARYMIYNYQRNPDNNTVYKIIGKWYHKLQMNVSDIMWTDPILSRANLNASEIRVGPNEYPKSVCSLPCKIGEIMIMSTGDTCCWICQKCQDYEYMEDEFTCKDCGNGRWPHNNKSLCYDLELQYMDWTTVYAIIPIVISTIGILLTLATLCIFIKYRDTPLVRASGRELSYVILSGLLLCYLNTFILIAPPGIIICTIQRHTVYSKIDFTVGMGFSFTYGALLTKTNRISRIFHSAATSARRPSYISPRSQLMITSVLVSLQFFATLIWIFAAFPAAIKVYPQRHDVILKCNVNDSSFLISQIYNMILITICTYYAIMTRKVPENFNEAKFIGFTMYTTCIIWIALIVIYFGTSNSFKLQITTIKKVGMYKSHGSKMVNYMRGSITLRSLDINHHKWLLKLRALDDDIELLEFKSEDEDQVVETTSMIKDSEDLYKLQYQSLFLSLELEPHIQGPKVPKAFPSVAVDIFTEKGSGNL</sequence>
<dbReference type="PROSITE" id="PS00980">
    <property type="entry name" value="G_PROTEIN_RECEP_F3_2"/>
    <property type="match status" value="1"/>
</dbReference>
<dbReference type="AlphaFoldDB" id="A0A7R8H2Q1"/>
<keyword evidence="3" id="KW-1003">Cell membrane</keyword>
<keyword evidence="8" id="KW-0675">Receptor</keyword>
<dbReference type="PROSITE" id="PS00979">
    <property type="entry name" value="G_PROTEIN_RECEP_F3_1"/>
    <property type="match status" value="1"/>
</dbReference>
<dbReference type="InterPro" id="IPR011500">
    <property type="entry name" value="GPCR_3_9-Cys_dom"/>
</dbReference>
<evidence type="ECO:0000313" key="14">
    <source>
        <dbReference type="Proteomes" id="UP000675881"/>
    </source>
</evidence>
<dbReference type="InterPro" id="IPR038550">
    <property type="entry name" value="GPCR_3_9-Cys_sf"/>
</dbReference>
<dbReference type="Gene3D" id="2.10.50.30">
    <property type="entry name" value="GPCR, family 3, nine cysteines domain"/>
    <property type="match status" value="1"/>
</dbReference>
<evidence type="ECO:0000256" key="5">
    <source>
        <dbReference type="ARBA" id="ARBA00022989"/>
    </source>
</evidence>
<dbReference type="FunFam" id="3.40.50.2300:FF:000145">
    <property type="entry name" value="Glutamate receptor, metabotropic"/>
    <property type="match status" value="1"/>
</dbReference>
<dbReference type="OrthoDB" id="425344at2759"/>
<dbReference type="PROSITE" id="PS50259">
    <property type="entry name" value="G_PROTEIN_RECEP_F3_4"/>
    <property type="match status" value="1"/>
</dbReference>
<dbReference type="InterPro" id="IPR001828">
    <property type="entry name" value="ANF_lig-bd_rcpt"/>
</dbReference>
<keyword evidence="6" id="KW-0297">G-protein coupled receptor</keyword>
<keyword evidence="10" id="KW-0807">Transducer</keyword>
<keyword evidence="14" id="KW-1185">Reference proteome</keyword>
<evidence type="ECO:0000256" key="10">
    <source>
        <dbReference type="ARBA" id="ARBA00023224"/>
    </source>
</evidence>
<comment type="function">
    <text evidence="11">G-protein coupled receptor for glutamate. Ligand binding causes a conformation change that triggers signaling via guanine nucleotide-binding proteins (G proteins) and modulates the activity of down-stream effectors.</text>
</comment>
<evidence type="ECO:0000256" key="3">
    <source>
        <dbReference type="ARBA" id="ARBA00022475"/>
    </source>
</evidence>
<dbReference type="SUPFAM" id="SSF53822">
    <property type="entry name" value="Periplasmic binding protein-like I"/>
    <property type="match status" value="1"/>
</dbReference>
<reference evidence="13" key="1">
    <citation type="submission" date="2021-02" db="EMBL/GenBank/DDBJ databases">
        <authorList>
            <person name="Bekaert M."/>
        </authorList>
    </citation>
    <scope>NUCLEOTIDE SEQUENCE</scope>
    <source>
        <strain evidence="13">IoA-00</strain>
    </source>
</reference>
<dbReference type="PANTHER" id="PTHR24060">
    <property type="entry name" value="METABOTROPIC GLUTAMATE RECEPTOR"/>
    <property type="match status" value="1"/>
</dbReference>
<dbReference type="InterPro" id="IPR028082">
    <property type="entry name" value="Peripla_BP_I"/>
</dbReference>
<evidence type="ECO:0000256" key="4">
    <source>
        <dbReference type="ARBA" id="ARBA00022692"/>
    </source>
</evidence>
<dbReference type="Proteomes" id="UP000675881">
    <property type="component" value="Chromosome 13"/>
</dbReference>
<evidence type="ECO:0000256" key="2">
    <source>
        <dbReference type="ARBA" id="ARBA00007242"/>
    </source>
</evidence>
<evidence type="ECO:0000313" key="13">
    <source>
        <dbReference type="EMBL" id="CAF2828047.1"/>
    </source>
</evidence>
<comment type="similarity">
    <text evidence="2">Belongs to the G-protein coupled receptor 3 family.</text>
</comment>
<comment type="subcellular location">
    <subcellularLocation>
        <location evidence="1">Cell membrane</location>
        <topology evidence="1">Multi-pass membrane protein</topology>
    </subcellularLocation>
</comment>
<keyword evidence="4" id="KW-0812">Transmembrane</keyword>
<dbReference type="GO" id="GO:0004930">
    <property type="term" value="F:G protein-coupled receptor activity"/>
    <property type="evidence" value="ECO:0007669"/>
    <property type="project" value="UniProtKB-KW"/>
</dbReference>
<keyword evidence="5" id="KW-1133">Transmembrane helix</keyword>
<dbReference type="Pfam" id="PF01094">
    <property type="entry name" value="ANF_receptor"/>
    <property type="match status" value="1"/>
</dbReference>
<evidence type="ECO:0000256" key="11">
    <source>
        <dbReference type="ARBA" id="ARBA00054813"/>
    </source>
</evidence>
<dbReference type="PRINTS" id="PR00593">
    <property type="entry name" value="MTABOTROPICR"/>
</dbReference>
<keyword evidence="9" id="KW-0325">Glycoprotein</keyword>
<proteinExistence type="inferred from homology"/>
<evidence type="ECO:0000259" key="12">
    <source>
        <dbReference type="PROSITE" id="PS50259"/>
    </source>
</evidence>
<dbReference type="InterPro" id="IPR000162">
    <property type="entry name" value="GPCR_3_mtglu_rcpt"/>
</dbReference>
<dbReference type="PROSITE" id="PS00981">
    <property type="entry name" value="G_PROTEIN_RECEP_F3_3"/>
    <property type="match status" value="1"/>
</dbReference>